<dbReference type="Proteomes" id="UP000241690">
    <property type="component" value="Unassembled WGS sequence"/>
</dbReference>
<accession>A0A2T4A5H6</accession>
<proteinExistence type="predicted"/>
<name>A0A2T4A5H6_TRIHA</name>
<dbReference type="AlphaFoldDB" id="A0A2T4A5H6"/>
<evidence type="ECO:0000313" key="2">
    <source>
        <dbReference type="Proteomes" id="UP000241690"/>
    </source>
</evidence>
<dbReference type="RefSeq" id="XP_024771900.1">
    <property type="nucleotide sequence ID" value="XM_024919472.1"/>
</dbReference>
<protein>
    <submittedName>
        <fullName evidence="1">Uncharacterized protein</fullName>
    </submittedName>
</protein>
<evidence type="ECO:0000313" key="1">
    <source>
        <dbReference type="EMBL" id="PTB52223.1"/>
    </source>
</evidence>
<gene>
    <name evidence="1" type="ORF">M431DRAFT_510408</name>
</gene>
<sequence length="114" mass="13053">MSTTFTKWTDSQGGYSGKVRGNWDAVEQQALAGAKQNVFNALLEESDAAEVHVDTLGKQFFKDHGFKYEWNGHQTNSFTGQHEHVDRDAFGRFKNWQGSRIYKFGFEIDKVPMD</sequence>
<keyword evidence="2" id="KW-1185">Reference proteome</keyword>
<reference evidence="1 2" key="1">
    <citation type="submission" date="2016-07" db="EMBL/GenBank/DDBJ databases">
        <title>Multiple horizontal gene transfer events from other fungi enriched the ability of initially mycotrophic Trichoderma (Ascomycota) to feed on dead plant biomass.</title>
        <authorList>
            <consortium name="DOE Joint Genome Institute"/>
            <person name="Aerts A."/>
            <person name="Atanasova L."/>
            <person name="Chenthamara K."/>
            <person name="Zhang J."/>
            <person name="Grujic M."/>
            <person name="Henrissat B."/>
            <person name="Kuo A."/>
            <person name="Salamov A."/>
            <person name="Lipzen A."/>
            <person name="Labutti K."/>
            <person name="Barry K."/>
            <person name="Miao Y."/>
            <person name="Rahimi M.J."/>
            <person name="Shen Q."/>
            <person name="Grigoriev I.V."/>
            <person name="Kubicek C.P."/>
            <person name="Druzhinina I.S."/>
        </authorList>
    </citation>
    <scope>NUCLEOTIDE SEQUENCE [LARGE SCALE GENOMIC DNA]</scope>
    <source>
        <strain evidence="1 2">CBS 226.95</strain>
    </source>
</reference>
<dbReference type="EMBL" id="KZ679684">
    <property type="protein sequence ID" value="PTB52223.1"/>
    <property type="molecule type" value="Genomic_DNA"/>
</dbReference>
<organism evidence="1 2">
    <name type="scientific">Trichoderma harzianum CBS 226.95</name>
    <dbReference type="NCBI Taxonomy" id="983964"/>
    <lineage>
        <taxon>Eukaryota</taxon>
        <taxon>Fungi</taxon>
        <taxon>Dikarya</taxon>
        <taxon>Ascomycota</taxon>
        <taxon>Pezizomycotina</taxon>
        <taxon>Sordariomycetes</taxon>
        <taxon>Hypocreomycetidae</taxon>
        <taxon>Hypocreales</taxon>
        <taxon>Hypocreaceae</taxon>
        <taxon>Trichoderma</taxon>
    </lineage>
</organism>
<dbReference type="GeneID" id="36628041"/>